<dbReference type="Proteomes" id="UP000799778">
    <property type="component" value="Unassembled WGS sequence"/>
</dbReference>
<evidence type="ECO:0000313" key="1">
    <source>
        <dbReference type="EMBL" id="KAF2021764.1"/>
    </source>
</evidence>
<name>A0A6A5YAZ4_9PLEO</name>
<organism evidence="1 2">
    <name type="scientific">Aaosphaeria arxii CBS 175.79</name>
    <dbReference type="NCBI Taxonomy" id="1450172"/>
    <lineage>
        <taxon>Eukaryota</taxon>
        <taxon>Fungi</taxon>
        <taxon>Dikarya</taxon>
        <taxon>Ascomycota</taxon>
        <taxon>Pezizomycotina</taxon>
        <taxon>Dothideomycetes</taxon>
        <taxon>Pleosporomycetidae</taxon>
        <taxon>Pleosporales</taxon>
        <taxon>Pleosporales incertae sedis</taxon>
        <taxon>Aaosphaeria</taxon>
    </lineage>
</organism>
<evidence type="ECO:0000313" key="2">
    <source>
        <dbReference type="Proteomes" id="UP000799778"/>
    </source>
</evidence>
<dbReference type="EMBL" id="ML978066">
    <property type="protein sequence ID" value="KAF2021764.1"/>
    <property type="molecule type" value="Genomic_DNA"/>
</dbReference>
<dbReference type="AlphaFoldDB" id="A0A6A5YAZ4"/>
<keyword evidence="2" id="KW-1185">Reference proteome</keyword>
<reference evidence="1" key="1">
    <citation type="journal article" date="2020" name="Stud. Mycol.">
        <title>101 Dothideomycetes genomes: a test case for predicting lifestyles and emergence of pathogens.</title>
        <authorList>
            <person name="Haridas S."/>
            <person name="Albert R."/>
            <person name="Binder M."/>
            <person name="Bloem J."/>
            <person name="Labutti K."/>
            <person name="Salamov A."/>
            <person name="Andreopoulos B."/>
            <person name="Baker S."/>
            <person name="Barry K."/>
            <person name="Bills G."/>
            <person name="Bluhm B."/>
            <person name="Cannon C."/>
            <person name="Castanera R."/>
            <person name="Culley D."/>
            <person name="Daum C."/>
            <person name="Ezra D."/>
            <person name="Gonzalez J."/>
            <person name="Henrissat B."/>
            <person name="Kuo A."/>
            <person name="Liang C."/>
            <person name="Lipzen A."/>
            <person name="Lutzoni F."/>
            <person name="Magnuson J."/>
            <person name="Mondo S."/>
            <person name="Nolan M."/>
            <person name="Ohm R."/>
            <person name="Pangilinan J."/>
            <person name="Park H.-J."/>
            <person name="Ramirez L."/>
            <person name="Alfaro M."/>
            <person name="Sun H."/>
            <person name="Tritt A."/>
            <person name="Yoshinaga Y."/>
            <person name="Zwiers L.-H."/>
            <person name="Turgeon B."/>
            <person name="Goodwin S."/>
            <person name="Spatafora J."/>
            <person name="Crous P."/>
            <person name="Grigoriev I."/>
        </authorList>
    </citation>
    <scope>NUCLEOTIDE SEQUENCE</scope>
    <source>
        <strain evidence="1">CBS 175.79</strain>
    </source>
</reference>
<protein>
    <submittedName>
        <fullName evidence="1">Uncharacterized protein</fullName>
    </submittedName>
</protein>
<dbReference type="GeneID" id="54280101"/>
<dbReference type="RefSeq" id="XP_033390103.1">
    <property type="nucleotide sequence ID" value="XM_033522704.1"/>
</dbReference>
<accession>A0A6A5YAZ4</accession>
<proteinExistence type="predicted"/>
<gene>
    <name evidence="1" type="ORF">BU24DRAFT_28046</name>
</gene>
<sequence length="80" mass="8640">MDSEIDWLATLSNWALTGAPKNPSHSASRGNVLACPDIPGMVIEEGMNLTILLDSFGNSHPKTGRALKEYILQEEGPCQT</sequence>